<feature type="transmembrane region" description="Helical" evidence="2">
    <location>
        <begin position="70"/>
        <end position="88"/>
    </location>
</feature>
<evidence type="ECO:0000256" key="2">
    <source>
        <dbReference type="SAM" id="Phobius"/>
    </source>
</evidence>
<name>A0ABD2D299_VESMC</name>
<evidence type="ECO:0000313" key="4">
    <source>
        <dbReference type="Proteomes" id="UP001607303"/>
    </source>
</evidence>
<gene>
    <name evidence="3" type="ORF">V1477_001288</name>
</gene>
<evidence type="ECO:0000313" key="3">
    <source>
        <dbReference type="EMBL" id="KAL2750498.1"/>
    </source>
</evidence>
<reference evidence="3 4" key="1">
    <citation type="journal article" date="2024" name="Ann. Entomol. Soc. Am.">
        <title>Genomic analyses of the southern and eastern yellowjacket wasps (Hymenoptera: Vespidae) reveal evolutionary signatures of social life.</title>
        <authorList>
            <person name="Catto M.A."/>
            <person name="Caine P.B."/>
            <person name="Orr S.E."/>
            <person name="Hunt B.G."/>
            <person name="Goodisman M.A.D."/>
        </authorList>
    </citation>
    <scope>NUCLEOTIDE SEQUENCE [LARGE SCALE GENOMIC DNA]</scope>
    <source>
        <strain evidence="3">232</strain>
        <tissue evidence="3">Head and thorax</tissue>
    </source>
</reference>
<evidence type="ECO:0000256" key="1">
    <source>
        <dbReference type="SAM" id="MobiDB-lite"/>
    </source>
</evidence>
<keyword evidence="4" id="KW-1185">Reference proteome</keyword>
<feature type="region of interest" description="Disordered" evidence="1">
    <location>
        <begin position="1"/>
        <end position="23"/>
    </location>
</feature>
<keyword evidence="2" id="KW-1133">Transmembrane helix</keyword>
<comment type="caution">
    <text evidence="3">The sequence shown here is derived from an EMBL/GenBank/DDBJ whole genome shotgun (WGS) entry which is preliminary data.</text>
</comment>
<dbReference type="Proteomes" id="UP001607303">
    <property type="component" value="Unassembled WGS sequence"/>
</dbReference>
<dbReference type="EMBL" id="JAYRBN010000010">
    <property type="protein sequence ID" value="KAL2750498.1"/>
    <property type="molecule type" value="Genomic_DNA"/>
</dbReference>
<feature type="compositionally biased region" description="Gly residues" evidence="1">
    <location>
        <begin position="14"/>
        <end position="23"/>
    </location>
</feature>
<organism evidence="3 4">
    <name type="scientific">Vespula maculifrons</name>
    <name type="common">Eastern yellow jacket</name>
    <name type="synonym">Wasp</name>
    <dbReference type="NCBI Taxonomy" id="7453"/>
    <lineage>
        <taxon>Eukaryota</taxon>
        <taxon>Metazoa</taxon>
        <taxon>Ecdysozoa</taxon>
        <taxon>Arthropoda</taxon>
        <taxon>Hexapoda</taxon>
        <taxon>Insecta</taxon>
        <taxon>Pterygota</taxon>
        <taxon>Neoptera</taxon>
        <taxon>Endopterygota</taxon>
        <taxon>Hymenoptera</taxon>
        <taxon>Apocrita</taxon>
        <taxon>Aculeata</taxon>
        <taxon>Vespoidea</taxon>
        <taxon>Vespidae</taxon>
        <taxon>Vespinae</taxon>
        <taxon>Vespula</taxon>
    </lineage>
</organism>
<sequence>MKARNRRSERKGGRGGNGSDGGWCWGAGAGAGAGAGGGWGGWVDGWMGGSLQSGPFITEHRDKLVPPRSSGMIITIAIIVAVTSTAITQTR</sequence>
<accession>A0ABD2D299</accession>
<protein>
    <submittedName>
        <fullName evidence="3">Uncharacterized protein</fullName>
    </submittedName>
</protein>
<dbReference type="AlphaFoldDB" id="A0ABD2D299"/>
<keyword evidence="2" id="KW-0472">Membrane</keyword>
<proteinExistence type="predicted"/>
<keyword evidence="2" id="KW-0812">Transmembrane</keyword>